<protein>
    <recommendedName>
        <fullName evidence="5">UspA domain-containing protein</fullName>
    </recommendedName>
</protein>
<dbReference type="Proteomes" id="UP000295058">
    <property type="component" value="Unassembled WGS sequence"/>
</dbReference>
<proteinExistence type="predicted"/>
<evidence type="ECO:0000313" key="2">
    <source>
        <dbReference type="EMBL" id="TDW62058.1"/>
    </source>
</evidence>
<evidence type="ECO:0000313" key="1">
    <source>
        <dbReference type="EMBL" id="OYD26285.1"/>
    </source>
</evidence>
<dbReference type="AlphaFoldDB" id="A0A235CQY9"/>
<evidence type="ECO:0008006" key="5">
    <source>
        <dbReference type="Google" id="ProtNLM"/>
    </source>
</evidence>
<sequence>MIQRLVWYLELTSGEPEQLETMVSFAASQGASLHTVFIENDVLLRCGELPCSREISQLTGRARPLRSEQLARQLHQRREQLEQRLAMLAARHTLNWSWKLARGRRERMLGTAGSDEVAVLMLSAGEPLPAWLAGLQRSLLLLLGSRFRPFSRIVVLLDDGNDTELLALGQALAERSKLPFQVQRHVPLRSDLVLARADNPVLTKAGSTAINAVLLLPAQSCADGT</sequence>
<dbReference type="EMBL" id="NQJF01000001">
    <property type="protein sequence ID" value="OYD26285.1"/>
    <property type="molecule type" value="Genomic_DNA"/>
</dbReference>
<name>A0A235CQY9_9GAMM</name>
<dbReference type="Proteomes" id="UP000243640">
    <property type="component" value="Unassembled WGS sequence"/>
</dbReference>
<accession>A0A235CQY9</accession>
<dbReference type="EMBL" id="SODO01000001">
    <property type="protein sequence ID" value="TDW62058.1"/>
    <property type="molecule type" value="Genomic_DNA"/>
</dbReference>
<keyword evidence="4" id="KW-1185">Reference proteome</keyword>
<evidence type="ECO:0000313" key="3">
    <source>
        <dbReference type="Proteomes" id="UP000243640"/>
    </source>
</evidence>
<reference evidence="1 3" key="1">
    <citation type="submission" date="2017-08" db="EMBL/GenBank/DDBJ databases">
        <title>Draft Genome Sequence of the Marine Bacterium Oceanimonas baumannii ATCC 700832.</title>
        <authorList>
            <person name="Mcclelland W.D."/>
            <person name="Brennan M.A."/>
            <person name="Trachtenberg A.M."/>
            <person name="Maclea K.S."/>
        </authorList>
    </citation>
    <scope>NUCLEOTIDE SEQUENCE [LARGE SCALE GENOMIC DNA]</scope>
    <source>
        <strain evidence="1 3">ATCC 700832</strain>
    </source>
</reference>
<comment type="caution">
    <text evidence="1">The sequence shown here is derived from an EMBL/GenBank/DDBJ whole genome shotgun (WGS) entry which is preliminary data.</text>
</comment>
<organism evidence="1 3">
    <name type="scientific">Oceanimonas baumannii</name>
    <dbReference type="NCBI Taxonomy" id="129578"/>
    <lineage>
        <taxon>Bacteria</taxon>
        <taxon>Pseudomonadati</taxon>
        <taxon>Pseudomonadota</taxon>
        <taxon>Gammaproteobacteria</taxon>
        <taxon>Aeromonadales</taxon>
        <taxon>Aeromonadaceae</taxon>
        <taxon>Oceanimonas</taxon>
    </lineage>
</organism>
<evidence type="ECO:0000313" key="4">
    <source>
        <dbReference type="Proteomes" id="UP000295058"/>
    </source>
</evidence>
<dbReference type="RefSeq" id="WP_094276727.1">
    <property type="nucleotide sequence ID" value="NZ_NQJF01000001.1"/>
</dbReference>
<gene>
    <name evidence="1" type="ORF">B6S09_01510</name>
    <name evidence="2" type="ORF">LY04_00109</name>
</gene>
<reference evidence="2 4" key="2">
    <citation type="submission" date="2019-03" db="EMBL/GenBank/DDBJ databases">
        <title>Genomic Encyclopedia of Archaeal and Bacterial Type Strains, Phase II (KMG-II): from individual species to whole genera.</title>
        <authorList>
            <person name="Goeker M."/>
        </authorList>
    </citation>
    <scope>NUCLEOTIDE SEQUENCE [LARGE SCALE GENOMIC DNA]</scope>
    <source>
        <strain evidence="2 4">DSM 15594</strain>
    </source>
</reference>